<evidence type="ECO:0000313" key="1">
    <source>
        <dbReference type="EMBL" id="CEG44558.1"/>
    </source>
</evidence>
<accession>A0A0P1ASU7</accession>
<name>A0A0P1ASU7_PLAHL</name>
<evidence type="ECO:0000313" key="2">
    <source>
        <dbReference type="Proteomes" id="UP000054928"/>
    </source>
</evidence>
<organism evidence="1 2">
    <name type="scientific">Plasmopara halstedii</name>
    <name type="common">Downy mildew of sunflower</name>
    <dbReference type="NCBI Taxonomy" id="4781"/>
    <lineage>
        <taxon>Eukaryota</taxon>
        <taxon>Sar</taxon>
        <taxon>Stramenopiles</taxon>
        <taxon>Oomycota</taxon>
        <taxon>Peronosporomycetes</taxon>
        <taxon>Peronosporales</taxon>
        <taxon>Peronosporaceae</taxon>
        <taxon>Plasmopara</taxon>
    </lineage>
</organism>
<dbReference type="RefSeq" id="XP_024580927.1">
    <property type="nucleotide sequence ID" value="XM_024730673.2"/>
</dbReference>
<protein>
    <submittedName>
        <fullName evidence="1">Uncharacterized protein</fullName>
    </submittedName>
</protein>
<dbReference type="GeneID" id="36410343"/>
<keyword evidence="2" id="KW-1185">Reference proteome</keyword>
<dbReference type="AlphaFoldDB" id="A0A0P1ASU7"/>
<proteinExistence type="predicted"/>
<reference evidence="2" key="1">
    <citation type="submission" date="2014-09" db="EMBL/GenBank/DDBJ databases">
        <authorList>
            <person name="Sharma Rahul"/>
            <person name="Thines Marco"/>
        </authorList>
    </citation>
    <scope>NUCLEOTIDE SEQUENCE [LARGE SCALE GENOMIC DNA]</scope>
</reference>
<dbReference type="Proteomes" id="UP000054928">
    <property type="component" value="Unassembled WGS sequence"/>
</dbReference>
<dbReference type="EMBL" id="CCYD01001204">
    <property type="protein sequence ID" value="CEG44558.1"/>
    <property type="molecule type" value="Genomic_DNA"/>
</dbReference>
<sequence length="66" mass="7596">MMRLTMTGGIQLPQPVLDQCYHCFLSKLYGFTIVDCSEMYLNHSSREKMIHNLLVLLLYLVQGSNS</sequence>